<reference evidence="1 2" key="1">
    <citation type="submission" date="2017-05" db="EMBL/GenBank/DDBJ databases">
        <title>The draft genome of the hyperthermophilic archaeon 'Pyrodictium delaneyi strain Hulk', an iron and nitrate reducer, reveals the capacity for sulfate reduction.</title>
        <authorList>
            <person name="Demey L.M."/>
            <person name="Miller C."/>
            <person name="Manzella M."/>
            <person name="Reguera G."/>
            <person name="Kashefi K."/>
        </authorList>
    </citation>
    <scope>NUCLEOTIDE SEQUENCE [LARGE SCALE GENOMIC DNA]</scope>
    <source>
        <strain evidence="1 2">Hulk</strain>
    </source>
</reference>
<evidence type="ECO:0000313" key="1">
    <source>
        <dbReference type="EMBL" id="OWJ55638.1"/>
    </source>
</evidence>
<accession>A0A211YRF7</accession>
<organism evidence="1 2">
    <name type="scientific">Pyrodictium delaneyi</name>
    <dbReference type="NCBI Taxonomy" id="1273541"/>
    <lineage>
        <taxon>Archaea</taxon>
        <taxon>Thermoproteota</taxon>
        <taxon>Thermoprotei</taxon>
        <taxon>Desulfurococcales</taxon>
        <taxon>Pyrodictiaceae</taxon>
        <taxon>Pyrodictium</taxon>
    </lineage>
</organism>
<protein>
    <submittedName>
        <fullName evidence="1">Uncharacterized protein</fullName>
    </submittedName>
</protein>
<dbReference type="RefSeq" id="WP_088171761.1">
    <property type="nucleotide sequence ID" value="NZ_NCQP01000001.1"/>
</dbReference>
<dbReference type="EMBL" id="NCQP01000001">
    <property type="protein sequence ID" value="OWJ55638.1"/>
    <property type="molecule type" value="Genomic_DNA"/>
</dbReference>
<dbReference type="Proteomes" id="UP000196694">
    <property type="component" value="Unassembled WGS sequence"/>
</dbReference>
<evidence type="ECO:0000313" key="2">
    <source>
        <dbReference type="Proteomes" id="UP000196694"/>
    </source>
</evidence>
<dbReference type="AlphaFoldDB" id="A0A211YRF7"/>
<comment type="caution">
    <text evidence="1">The sequence shown here is derived from an EMBL/GenBank/DDBJ whole genome shotgun (WGS) entry which is preliminary data.</text>
</comment>
<name>A0A211YRF7_9CREN</name>
<sequence length="399" mass="45770">MTIGGTATEKNTNIERRLTNLVRDRTALRALLHAVSRVEELNHSEFPVAVEAVGLTGSALRIEDAGDIDVVLACRHREERMKEWWEFDQILRKSVLMLLEMAYELSYETGRATMEALTRIYRAELLELGFKEKWLNNWLPFLTISWLRYVARLPAVPRLRPVGLLDRFVRKGWSGKRLEIHVDPLDEGCRSSRLATATGVPYIVLWKRGQGFVEPSREELDRFLRAEHQKLKHLVKALIERDVSTLPTAYMDILGALEAEEPVCPPFTPQEWCTATARLYSEAKRLLIQRYNYLVELANTEHCDTRELSELNRKLSATLKELEALSYIVNTLSNSRALDKIVENIIYGAKSKASFGSFLQELKNYLIRNGSRIGVRRKHLHKLLEDLTSKATTITSPGR</sequence>
<proteinExistence type="predicted"/>
<gene>
    <name evidence="1" type="ORF">Pdsh_02290</name>
</gene>
<keyword evidence="2" id="KW-1185">Reference proteome</keyword>